<organism evidence="1 2">
    <name type="scientific">Australozyma saopauloensis</name>
    <dbReference type="NCBI Taxonomy" id="291208"/>
    <lineage>
        <taxon>Eukaryota</taxon>
        <taxon>Fungi</taxon>
        <taxon>Dikarya</taxon>
        <taxon>Ascomycota</taxon>
        <taxon>Saccharomycotina</taxon>
        <taxon>Pichiomycetes</taxon>
        <taxon>Metschnikowiaceae</taxon>
        <taxon>Australozyma</taxon>
    </lineage>
</organism>
<protein>
    <submittedName>
        <fullName evidence="1">Uncharacterized protein</fullName>
    </submittedName>
</protein>
<keyword evidence="2" id="KW-1185">Reference proteome</keyword>
<reference evidence="1 2" key="1">
    <citation type="submission" date="2023-10" db="EMBL/GenBank/DDBJ databases">
        <title>Draft Genome Sequence of Candida saopaulonensis from a very Premature Infant with Sepsis.</title>
        <authorList>
            <person name="Ning Y."/>
            <person name="Dai R."/>
            <person name="Xiao M."/>
            <person name="Xu Y."/>
            <person name="Yan Q."/>
            <person name="Zhang L."/>
        </authorList>
    </citation>
    <scope>NUCLEOTIDE SEQUENCE [LARGE SCALE GENOMIC DNA]</scope>
    <source>
        <strain evidence="1 2">19XY460</strain>
    </source>
</reference>
<dbReference type="RefSeq" id="XP_062878148.1">
    <property type="nucleotide sequence ID" value="XM_063022078.1"/>
</dbReference>
<dbReference type="EMBL" id="CP138897">
    <property type="protein sequence ID" value="WPK25766.1"/>
    <property type="molecule type" value="Genomic_DNA"/>
</dbReference>
<gene>
    <name evidence="1" type="ORF">PUMCH_003094</name>
</gene>
<accession>A0AAX4HB35</accession>
<dbReference type="Proteomes" id="UP001338582">
    <property type="component" value="Chromosome 4"/>
</dbReference>
<evidence type="ECO:0000313" key="1">
    <source>
        <dbReference type="EMBL" id="WPK25766.1"/>
    </source>
</evidence>
<dbReference type="AlphaFoldDB" id="A0AAX4HB35"/>
<evidence type="ECO:0000313" key="2">
    <source>
        <dbReference type="Proteomes" id="UP001338582"/>
    </source>
</evidence>
<proteinExistence type="predicted"/>
<name>A0AAX4HB35_9ASCO</name>
<sequence>MQLGPVRHNRLPGSTLGLGRVIWHISTTSGSQVHLVLGQWVSPHGLLVFWQSVGWGVGTVTQPVVPTWLNFRHVHAPVGILDPSCSQVDLLRDICFVVLVTPVIGAHQPTSFGIVVDLNLPGRSLEPGVIYIFQGTEYGSRHGGDERLVLVKNYR</sequence>
<dbReference type="KEGG" id="asau:88174158"/>
<dbReference type="GeneID" id="88174158"/>